<dbReference type="EMBL" id="GBRH01277054">
    <property type="protein sequence ID" value="JAD20841.1"/>
    <property type="molecule type" value="Transcribed_RNA"/>
</dbReference>
<protein>
    <submittedName>
        <fullName evidence="1">Uncharacterized protein</fullName>
    </submittedName>
</protein>
<sequence>MHIYHTRVVVYPSSILEAWGHIYSKS</sequence>
<reference evidence="1" key="1">
    <citation type="submission" date="2014-09" db="EMBL/GenBank/DDBJ databases">
        <authorList>
            <person name="Magalhaes I.L.F."/>
            <person name="Oliveira U."/>
            <person name="Santos F.R."/>
            <person name="Vidigal T.H.D.A."/>
            <person name="Brescovit A.D."/>
            <person name="Santos A.J."/>
        </authorList>
    </citation>
    <scope>NUCLEOTIDE SEQUENCE</scope>
    <source>
        <tissue evidence="1">Shoot tissue taken approximately 20 cm above the soil surface</tissue>
    </source>
</reference>
<dbReference type="AlphaFoldDB" id="A0A0A8Y3G3"/>
<proteinExistence type="predicted"/>
<reference evidence="1" key="2">
    <citation type="journal article" date="2015" name="Data Brief">
        <title>Shoot transcriptome of the giant reed, Arundo donax.</title>
        <authorList>
            <person name="Barrero R.A."/>
            <person name="Guerrero F.D."/>
            <person name="Moolhuijzen P."/>
            <person name="Goolsby J.A."/>
            <person name="Tidwell J."/>
            <person name="Bellgard S.E."/>
            <person name="Bellgard M.I."/>
        </authorList>
    </citation>
    <scope>NUCLEOTIDE SEQUENCE</scope>
    <source>
        <tissue evidence="1">Shoot tissue taken approximately 20 cm above the soil surface</tissue>
    </source>
</reference>
<organism evidence="1">
    <name type="scientific">Arundo donax</name>
    <name type="common">Giant reed</name>
    <name type="synonym">Donax arundinaceus</name>
    <dbReference type="NCBI Taxonomy" id="35708"/>
    <lineage>
        <taxon>Eukaryota</taxon>
        <taxon>Viridiplantae</taxon>
        <taxon>Streptophyta</taxon>
        <taxon>Embryophyta</taxon>
        <taxon>Tracheophyta</taxon>
        <taxon>Spermatophyta</taxon>
        <taxon>Magnoliopsida</taxon>
        <taxon>Liliopsida</taxon>
        <taxon>Poales</taxon>
        <taxon>Poaceae</taxon>
        <taxon>PACMAD clade</taxon>
        <taxon>Arundinoideae</taxon>
        <taxon>Arundineae</taxon>
        <taxon>Arundo</taxon>
    </lineage>
</organism>
<evidence type="ECO:0000313" key="1">
    <source>
        <dbReference type="EMBL" id="JAD20841.1"/>
    </source>
</evidence>
<accession>A0A0A8Y3G3</accession>
<name>A0A0A8Y3G3_ARUDO</name>